<accession>A0A221UVH7</accession>
<name>A0A221UVH7_9FLAO</name>
<dbReference type="InterPro" id="IPR047187">
    <property type="entry name" value="SF1_C_Upf1"/>
</dbReference>
<dbReference type="RefSeq" id="WP_093977934.1">
    <property type="nucleotide sequence ID" value="NZ_CP022515.1"/>
</dbReference>
<evidence type="ECO:0000313" key="3">
    <source>
        <dbReference type="Proteomes" id="UP000204551"/>
    </source>
</evidence>
<dbReference type="InterPro" id="IPR027417">
    <property type="entry name" value="P-loop_NTPase"/>
</dbReference>
<dbReference type="InterPro" id="IPR045055">
    <property type="entry name" value="DNA2/NAM7-like"/>
</dbReference>
<gene>
    <name evidence="2" type="ORF">AREALGSMS7_01638</name>
</gene>
<organism evidence="2 3">
    <name type="scientific">Arenibacter algicola</name>
    <dbReference type="NCBI Taxonomy" id="616991"/>
    <lineage>
        <taxon>Bacteria</taxon>
        <taxon>Pseudomonadati</taxon>
        <taxon>Bacteroidota</taxon>
        <taxon>Flavobacteriia</taxon>
        <taxon>Flavobacteriales</taxon>
        <taxon>Flavobacteriaceae</taxon>
        <taxon>Arenibacter</taxon>
    </lineage>
</organism>
<dbReference type="InterPro" id="IPR041679">
    <property type="entry name" value="DNA2/NAM7-like_C"/>
</dbReference>
<keyword evidence="2" id="KW-0547">Nucleotide-binding</keyword>
<keyword evidence="2" id="KW-0067">ATP-binding</keyword>
<dbReference type="EC" id="3.6.4.12" evidence="2"/>
<dbReference type="Gene3D" id="3.40.50.300">
    <property type="entry name" value="P-loop containing nucleotide triphosphate hydrolases"/>
    <property type="match status" value="2"/>
</dbReference>
<dbReference type="SUPFAM" id="SSF52540">
    <property type="entry name" value="P-loop containing nucleoside triphosphate hydrolases"/>
    <property type="match status" value="1"/>
</dbReference>
<proteinExistence type="predicted"/>
<dbReference type="EMBL" id="CP022515">
    <property type="protein sequence ID" value="ASO05106.1"/>
    <property type="molecule type" value="Genomic_DNA"/>
</dbReference>
<keyword evidence="2" id="KW-0378">Hydrolase</keyword>
<feature type="domain" description="Helicase ATP-binding" evidence="1">
    <location>
        <begin position="181"/>
        <end position="392"/>
    </location>
</feature>
<dbReference type="GO" id="GO:0016787">
    <property type="term" value="F:hydrolase activity"/>
    <property type="evidence" value="ECO:0007669"/>
    <property type="project" value="UniProtKB-KW"/>
</dbReference>
<dbReference type="Pfam" id="PF13086">
    <property type="entry name" value="AAA_11"/>
    <property type="match status" value="2"/>
</dbReference>
<dbReference type="InterPro" id="IPR041677">
    <property type="entry name" value="DNA2/NAM7_AAA_11"/>
</dbReference>
<evidence type="ECO:0000259" key="1">
    <source>
        <dbReference type="SMART" id="SM00487"/>
    </source>
</evidence>
<evidence type="ECO:0000313" key="2">
    <source>
        <dbReference type="EMBL" id="ASO05106.1"/>
    </source>
</evidence>
<dbReference type="Proteomes" id="UP000204551">
    <property type="component" value="Chromosome"/>
</dbReference>
<sequence>MSVLSEFREAIAIHQRKDDEDYDEQISLPIDEREAKGVTMTNLKVVFVFFDHAPNQWCPQLNHPIKFIKSATIYSQNNISKFREGAQVVLSNGSHAFKMEIIEDTVDNFVLAPNDFDVKVCYLDSESYNQNNWEINIVKTDLTLKLLSATAGNLEADSIRLNKIEKLLGGKLENSSSSFFQYQRLNESQNRAIEKAVISPNFHLIQGPPGTGKTETIAHIAKILLDEGKNVFITAPTHTAINNCLNAISNQIRDKSKVVKIGEKYQAAEILTNEFITRKTRLPLESYKYNDELSREGIVIGGTPYCFCYPASKRLNHWEFEVALIDEAAQMSIPLAVSVMSKTDKLIFVGDHKQLDPIIHSGTGLSMFSESIFSRLVKLYPHEKSLLNISYRLNEKLIRIPNALFYNNELFSDSSLITSNQNIRSENYSEVLNHEDPKILYLHNEFDSQGRSPYEANIVAQLVNDLLSNGIILKNIGILTPYRAQVREIKKALNNVIGGIDTEDTEDLFIDTVDRMQGQERDYIIYSMSNSHPLESKRRLDFFYSPNRLNVAITRAIKKCIVIANYKVFDIIDEELAEVADFSNLKPMLDVFKDYYQLTTKIEEDATDEIW</sequence>
<dbReference type="PANTHER" id="PTHR10887">
    <property type="entry name" value="DNA2/NAM7 HELICASE FAMILY"/>
    <property type="match status" value="1"/>
</dbReference>
<keyword evidence="2" id="KW-0347">Helicase</keyword>
<reference evidence="2 3" key="1">
    <citation type="submission" date="2017-07" db="EMBL/GenBank/DDBJ databases">
        <title>Genome Sequence of Arenibacter algicola Strain SMS7 Isolated from a culture of the Diatom Skeletonema marinoi.</title>
        <authorList>
            <person name="Topel M."/>
            <person name="Pinder M.I.M."/>
            <person name="Johansson O.N."/>
            <person name="Kourtchenko O."/>
            <person name="Godhe A."/>
            <person name="Clarke A.K."/>
        </authorList>
    </citation>
    <scope>NUCLEOTIDE SEQUENCE [LARGE SCALE GENOMIC DNA]</scope>
    <source>
        <strain evidence="2 3">SMS7</strain>
    </source>
</reference>
<dbReference type="AlphaFoldDB" id="A0A221UVH7"/>
<dbReference type="Pfam" id="PF13087">
    <property type="entry name" value="AAA_12"/>
    <property type="match status" value="1"/>
</dbReference>
<dbReference type="PANTHER" id="PTHR10887:SF495">
    <property type="entry name" value="HELICASE SENATAXIN ISOFORM X1-RELATED"/>
    <property type="match status" value="1"/>
</dbReference>
<protein>
    <submittedName>
        <fullName evidence="2">ATP-dependent RecD-like DNA helicase</fullName>
        <ecNumber evidence="2">3.6.4.12</ecNumber>
    </submittedName>
</protein>
<dbReference type="KEGG" id="aalg:AREALGSMS7_01638"/>
<dbReference type="InterPro" id="IPR014001">
    <property type="entry name" value="Helicase_ATP-bd"/>
</dbReference>
<dbReference type="GO" id="GO:0003678">
    <property type="term" value="F:DNA helicase activity"/>
    <property type="evidence" value="ECO:0007669"/>
    <property type="project" value="UniProtKB-EC"/>
</dbReference>
<dbReference type="CDD" id="cd18808">
    <property type="entry name" value="SF1_C_Upf1"/>
    <property type="match status" value="1"/>
</dbReference>
<dbReference type="SMART" id="SM00487">
    <property type="entry name" value="DEXDc"/>
    <property type="match status" value="1"/>
</dbReference>